<comment type="subcellular location">
    <subcellularLocation>
        <location evidence="1">Membrane</location>
        <topology evidence="1">Multi-pass membrane protein</topology>
    </subcellularLocation>
</comment>
<evidence type="ECO:0000256" key="1">
    <source>
        <dbReference type="ARBA" id="ARBA00004141"/>
    </source>
</evidence>
<dbReference type="InterPro" id="IPR044878">
    <property type="entry name" value="UbiA_sf"/>
</dbReference>
<feature type="transmembrane region" description="Helical" evidence="5">
    <location>
        <begin position="35"/>
        <end position="52"/>
    </location>
</feature>
<accession>X0TZ80</accession>
<dbReference type="CDD" id="cd13961">
    <property type="entry name" value="PT_UbiA_DGGGPS"/>
    <property type="match status" value="1"/>
</dbReference>
<protein>
    <recommendedName>
        <fullName evidence="7">Digeranylgeranylglyceryl phosphate synthase</fullName>
    </recommendedName>
</protein>
<dbReference type="AlphaFoldDB" id="X0TZ80"/>
<feature type="transmembrane region" description="Helical" evidence="5">
    <location>
        <begin position="89"/>
        <end position="107"/>
    </location>
</feature>
<comment type="caution">
    <text evidence="6">The sequence shown here is derived from an EMBL/GenBank/DDBJ whole genome shotgun (WGS) entry which is preliminary data.</text>
</comment>
<feature type="transmembrane region" description="Helical" evidence="5">
    <location>
        <begin position="216"/>
        <end position="245"/>
    </location>
</feature>
<evidence type="ECO:0008006" key="7">
    <source>
        <dbReference type="Google" id="ProtNLM"/>
    </source>
</evidence>
<dbReference type="EMBL" id="BARS01011760">
    <property type="protein sequence ID" value="GAF93442.1"/>
    <property type="molecule type" value="Genomic_DNA"/>
</dbReference>
<name>X0TZ80_9ZZZZ</name>
<reference evidence="6" key="1">
    <citation type="journal article" date="2014" name="Front. Microbiol.">
        <title>High frequency of phylogenetically diverse reductive dehalogenase-homologous genes in deep subseafloor sedimentary metagenomes.</title>
        <authorList>
            <person name="Kawai M."/>
            <person name="Futagami T."/>
            <person name="Toyoda A."/>
            <person name="Takaki Y."/>
            <person name="Nishi S."/>
            <person name="Hori S."/>
            <person name="Arai W."/>
            <person name="Tsubouchi T."/>
            <person name="Morono Y."/>
            <person name="Uchiyama I."/>
            <person name="Ito T."/>
            <person name="Fujiyama A."/>
            <person name="Inagaki F."/>
            <person name="Takami H."/>
        </authorList>
    </citation>
    <scope>NUCLEOTIDE SEQUENCE</scope>
    <source>
        <strain evidence="6">Expedition CK06-06</strain>
    </source>
</reference>
<evidence type="ECO:0000256" key="5">
    <source>
        <dbReference type="SAM" id="Phobius"/>
    </source>
</evidence>
<keyword evidence="3 5" id="KW-1133">Transmembrane helix</keyword>
<dbReference type="InterPro" id="IPR050475">
    <property type="entry name" value="Prenyltransferase_related"/>
</dbReference>
<feature type="transmembrane region" description="Helical" evidence="5">
    <location>
        <begin position="163"/>
        <end position="180"/>
    </location>
</feature>
<keyword evidence="2 5" id="KW-0812">Transmembrane</keyword>
<dbReference type="Pfam" id="PF01040">
    <property type="entry name" value="UbiA"/>
    <property type="match status" value="1"/>
</dbReference>
<feature type="transmembrane region" description="Helical" evidence="5">
    <location>
        <begin position="113"/>
        <end position="131"/>
    </location>
</feature>
<organism evidence="6">
    <name type="scientific">marine sediment metagenome</name>
    <dbReference type="NCBI Taxonomy" id="412755"/>
    <lineage>
        <taxon>unclassified sequences</taxon>
        <taxon>metagenomes</taxon>
        <taxon>ecological metagenomes</taxon>
    </lineage>
</organism>
<dbReference type="Gene3D" id="1.10.357.140">
    <property type="entry name" value="UbiA prenyltransferase"/>
    <property type="match status" value="1"/>
</dbReference>
<dbReference type="InterPro" id="IPR000537">
    <property type="entry name" value="UbiA_prenyltransferase"/>
</dbReference>
<dbReference type="PANTHER" id="PTHR42723">
    <property type="entry name" value="CHLOROPHYLL SYNTHASE"/>
    <property type="match status" value="1"/>
</dbReference>
<sequence>MKVKDAIEILRPLNCLMGSLTVLIGILNNRVGVETFTLIINIVLGILTYFFLAGSGNVINDYYDVEIDKINRPERPIPRGSITLKQAKIIWITTALVGIVIAILHSFLFNIGYLNIIMVIFMVFIGWLYAAWGKKSGFIGNIIVSISFSIGLIYGAILNNSDVPFYIYFFFLTSFFLLLSREIIKGCEDIEGDKNEGVKTLAIKIGIKKSTKISMIFAILAIAFFTLPYFYNILNSIFFLISMVFG</sequence>
<evidence type="ECO:0000256" key="2">
    <source>
        <dbReference type="ARBA" id="ARBA00022692"/>
    </source>
</evidence>
<gene>
    <name evidence="6" type="ORF">S01H1_21261</name>
</gene>
<dbReference type="GO" id="GO:0016020">
    <property type="term" value="C:membrane"/>
    <property type="evidence" value="ECO:0007669"/>
    <property type="project" value="UniProtKB-SubCell"/>
</dbReference>
<dbReference type="GO" id="GO:0016765">
    <property type="term" value="F:transferase activity, transferring alkyl or aryl (other than methyl) groups"/>
    <property type="evidence" value="ECO:0007669"/>
    <property type="project" value="InterPro"/>
</dbReference>
<keyword evidence="4 5" id="KW-0472">Membrane</keyword>
<feature type="non-terminal residue" evidence="6">
    <location>
        <position position="246"/>
    </location>
</feature>
<evidence type="ECO:0000313" key="6">
    <source>
        <dbReference type="EMBL" id="GAF93442.1"/>
    </source>
</evidence>
<evidence type="ECO:0000256" key="4">
    <source>
        <dbReference type="ARBA" id="ARBA00023136"/>
    </source>
</evidence>
<feature type="transmembrane region" description="Helical" evidence="5">
    <location>
        <begin position="12"/>
        <end position="29"/>
    </location>
</feature>
<dbReference type="PANTHER" id="PTHR42723:SF1">
    <property type="entry name" value="CHLOROPHYLL SYNTHASE, CHLOROPLASTIC"/>
    <property type="match status" value="1"/>
</dbReference>
<evidence type="ECO:0000256" key="3">
    <source>
        <dbReference type="ARBA" id="ARBA00022989"/>
    </source>
</evidence>
<dbReference type="Gene3D" id="1.20.120.1780">
    <property type="entry name" value="UbiA prenyltransferase"/>
    <property type="match status" value="1"/>
</dbReference>
<feature type="transmembrane region" description="Helical" evidence="5">
    <location>
        <begin position="138"/>
        <end position="157"/>
    </location>
</feature>
<proteinExistence type="predicted"/>